<proteinExistence type="predicted"/>
<accession>A0AAV9DJ64</accession>
<organism evidence="1 2">
    <name type="scientific">Acorus calamus</name>
    <name type="common">Sweet flag</name>
    <dbReference type="NCBI Taxonomy" id="4465"/>
    <lineage>
        <taxon>Eukaryota</taxon>
        <taxon>Viridiplantae</taxon>
        <taxon>Streptophyta</taxon>
        <taxon>Embryophyta</taxon>
        <taxon>Tracheophyta</taxon>
        <taxon>Spermatophyta</taxon>
        <taxon>Magnoliopsida</taxon>
        <taxon>Liliopsida</taxon>
        <taxon>Acoraceae</taxon>
        <taxon>Acorus</taxon>
    </lineage>
</organism>
<dbReference type="Proteomes" id="UP001180020">
    <property type="component" value="Unassembled WGS sequence"/>
</dbReference>
<gene>
    <name evidence="1" type="ORF">QJS10_CPB13g01248</name>
</gene>
<name>A0AAV9DJ64_ACOCL</name>
<comment type="caution">
    <text evidence="1">The sequence shown here is derived from an EMBL/GenBank/DDBJ whole genome shotgun (WGS) entry which is preliminary data.</text>
</comment>
<keyword evidence="2" id="KW-1185">Reference proteome</keyword>
<evidence type="ECO:0000313" key="1">
    <source>
        <dbReference type="EMBL" id="KAK1300971.1"/>
    </source>
</evidence>
<sequence>MNEVREGREMYFKNSPSQILSKIQGQPWFRWSAPMQSDESKRDQNLRCDYHNGVDHTTGQCRFLQTFLENQI</sequence>
<reference evidence="1" key="1">
    <citation type="journal article" date="2023" name="Nat. Commun.">
        <title>Diploid and tetraploid genomes of Acorus and the evolution of monocots.</title>
        <authorList>
            <person name="Ma L."/>
            <person name="Liu K.W."/>
            <person name="Li Z."/>
            <person name="Hsiao Y.Y."/>
            <person name="Qi Y."/>
            <person name="Fu T."/>
            <person name="Tang G.D."/>
            <person name="Zhang D."/>
            <person name="Sun W.H."/>
            <person name="Liu D.K."/>
            <person name="Li Y."/>
            <person name="Chen G.Z."/>
            <person name="Liu X.D."/>
            <person name="Liao X.Y."/>
            <person name="Jiang Y.T."/>
            <person name="Yu X."/>
            <person name="Hao Y."/>
            <person name="Huang J."/>
            <person name="Zhao X.W."/>
            <person name="Ke S."/>
            <person name="Chen Y.Y."/>
            <person name="Wu W.L."/>
            <person name="Hsu J.L."/>
            <person name="Lin Y.F."/>
            <person name="Huang M.D."/>
            <person name="Li C.Y."/>
            <person name="Huang L."/>
            <person name="Wang Z.W."/>
            <person name="Zhao X."/>
            <person name="Zhong W.Y."/>
            <person name="Peng D.H."/>
            <person name="Ahmad S."/>
            <person name="Lan S."/>
            <person name="Zhang J.S."/>
            <person name="Tsai W.C."/>
            <person name="Van de Peer Y."/>
            <person name="Liu Z.J."/>
        </authorList>
    </citation>
    <scope>NUCLEOTIDE SEQUENCE</scope>
    <source>
        <strain evidence="1">CP</strain>
    </source>
</reference>
<protein>
    <submittedName>
        <fullName evidence="1">Uncharacterized protein</fullName>
    </submittedName>
</protein>
<dbReference type="EMBL" id="JAUJYO010000013">
    <property type="protein sequence ID" value="KAK1300971.1"/>
    <property type="molecule type" value="Genomic_DNA"/>
</dbReference>
<dbReference type="AlphaFoldDB" id="A0AAV9DJ64"/>
<reference evidence="1" key="2">
    <citation type="submission" date="2023-06" db="EMBL/GenBank/DDBJ databases">
        <authorList>
            <person name="Ma L."/>
            <person name="Liu K.-W."/>
            <person name="Li Z."/>
            <person name="Hsiao Y.-Y."/>
            <person name="Qi Y."/>
            <person name="Fu T."/>
            <person name="Tang G."/>
            <person name="Zhang D."/>
            <person name="Sun W.-H."/>
            <person name="Liu D.-K."/>
            <person name="Li Y."/>
            <person name="Chen G.-Z."/>
            <person name="Liu X.-D."/>
            <person name="Liao X.-Y."/>
            <person name="Jiang Y.-T."/>
            <person name="Yu X."/>
            <person name="Hao Y."/>
            <person name="Huang J."/>
            <person name="Zhao X.-W."/>
            <person name="Ke S."/>
            <person name="Chen Y.-Y."/>
            <person name="Wu W.-L."/>
            <person name="Hsu J.-L."/>
            <person name="Lin Y.-F."/>
            <person name="Huang M.-D."/>
            <person name="Li C.-Y."/>
            <person name="Huang L."/>
            <person name="Wang Z.-W."/>
            <person name="Zhao X."/>
            <person name="Zhong W.-Y."/>
            <person name="Peng D.-H."/>
            <person name="Ahmad S."/>
            <person name="Lan S."/>
            <person name="Zhang J.-S."/>
            <person name="Tsai W.-C."/>
            <person name="Van De Peer Y."/>
            <person name="Liu Z.-J."/>
        </authorList>
    </citation>
    <scope>NUCLEOTIDE SEQUENCE</scope>
    <source>
        <strain evidence="1">CP</strain>
        <tissue evidence="1">Leaves</tissue>
    </source>
</reference>
<evidence type="ECO:0000313" key="2">
    <source>
        <dbReference type="Proteomes" id="UP001180020"/>
    </source>
</evidence>